<proteinExistence type="predicted"/>
<evidence type="ECO:0000313" key="17">
    <source>
        <dbReference type="Proteomes" id="UP001595892"/>
    </source>
</evidence>
<keyword evidence="10" id="KW-0479">Metal-binding</keyword>
<dbReference type="NCBIfam" id="TIGR02968">
    <property type="entry name" value="succ_dehyd_anc"/>
    <property type="match status" value="1"/>
</dbReference>
<dbReference type="InterPro" id="IPR014312">
    <property type="entry name" value="Succ_DH_anchor"/>
</dbReference>
<accession>A0ABV9NKL5</accession>
<evidence type="ECO:0000256" key="15">
    <source>
        <dbReference type="SAM" id="Phobius"/>
    </source>
</evidence>
<evidence type="ECO:0000256" key="8">
    <source>
        <dbReference type="ARBA" id="ARBA00022617"/>
    </source>
</evidence>
<keyword evidence="8" id="KW-0349">Heme</keyword>
<keyword evidence="6" id="KW-0813">Transport</keyword>
<reference evidence="17" key="1">
    <citation type="journal article" date="2019" name="Int. J. Syst. Evol. Microbiol.">
        <title>The Global Catalogue of Microorganisms (GCM) 10K type strain sequencing project: providing services to taxonomists for standard genome sequencing and annotation.</title>
        <authorList>
            <consortium name="The Broad Institute Genomics Platform"/>
            <consortium name="The Broad Institute Genome Sequencing Center for Infectious Disease"/>
            <person name="Wu L."/>
            <person name="Ma J."/>
        </authorList>
    </citation>
    <scope>NUCLEOTIDE SEQUENCE [LARGE SCALE GENOMIC DNA]</scope>
    <source>
        <strain evidence="17">CGMCC 1.13574</strain>
    </source>
</reference>
<comment type="caution">
    <text evidence="16">The sequence shown here is derived from an EMBL/GenBank/DDBJ whole genome shotgun (WGS) entry which is preliminary data.</text>
</comment>
<keyword evidence="14 15" id="KW-0472">Membrane</keyword>
<dbReference type="Proteomes" id="UP001595892">
    <property type="component" value="Unassembled WGS sequence"/>
</dbReference>
<evidence type="ECO:0000256" key="4">
    <source>
        <dbReference type="ARBA" id="ARBA00005163"/>
    </source>
</evidence>
<dbReference type="EMBL" id="JBHSGG010000014">
    <property type="protein sequence ID" value="MFC4727550.1"/>
    <property type="molecule type" value="Genomic_DNA"/>
</dbReference>
<dbReference type="InterPro" id="IPR000701">
    <property type="entry name" value="SuccDH_FuR_B_TM-su"/>
</dbReference>
<sequence>MNINPEARTLRDPLGRARGLGSAKEGVGHWWIQRVTSVALTLLTPWFVWLLVSLAGADEATARATLGQPLHGTLMLAFVVALFWHTKLGLQVVVEDYVHTRWLELVAQLLINFLCVLATLACVLAIGRMVFTA</sequence>
<evidence type="ECO:0000256" key="14">
    <source>
        <dbReference type="ARBA" id="ARBA00023136"/>
    </source>
</evidence>
<evidence type="ECO:0000313" key="16">
    <source>
        <dbReference type="EMBL" id="MFC4727550.1"/>
    </source>
</evidence>
<evidence type="ECO:0000256" key="12">
    <source>
        <dbReference type="ARBA" id="ARBA00022989"/>
    </source>
</evidence>
<comment type="pathway">
    <text evidence="4">Carbohydrate metabolism; tricarboxylic acid cycle.</text>
</comment>
<evidence type="ECO:0000256" key="3">
    <source>
        <dbReference type="ARBA" id="ARBA00004141"/>
    </source>
</evidence>
<comment type="subcellular location">
    <subcellularLocation>
        <location evidence="3">Membrane</location>
        <topology evidence="3">Multi-pass membrane protein</topology>
    </subcellularLocation>
</comment>
<evidence type="ECO:0000256" key="7">
    <source>
        <dbReference type="ARBA" id="ARBA00022532"/>
    </source>
</evidence>
<comment type="function">
    <text evidence="2">Membrane-anchoring subunit of succinate dehydrogenase (SDH).</text>
</comment>
<feature type="transmembrane region" description="Helical" evidence="15">
    <location>
        <begin position="31"/>
        <end position="52"/>
    </location>
</feature>
<dbReference type="RefSeq" id="WP_377003558.1">
    <property type="nucleotide sequence ID" value="NZ_JBHSGG010000014.1"/>
</dbReference>
<feature type="transmembrane region" description="Helical" evidence="15">
    <location>
        <begin position="64"/>
        <end position="85"/>
    </location>
</feature>
<evidence type="ECO:0000256" key="9">
    <source>
        <dbReference type="ARBA" id="ARBA00022692"/>
    </source>
</evidence>
<comment type="cofactor">
    <cofactor evidence="1">
        <name>heme</name>
        <dbReference type="ChEBI" id="CHEBI:30413"/>
    </cofactor>
</comment>
<keyword evidence="17" id="KW-1185">Reference proteome</keyword>
<keyword evidence="7" id="KW-0816">Tricarboxylic acid cycle</keyword>
<organism evidence="16 17">
    <name type="scientific">Coralloluteibacterium thermophilum</name>
    <dbReference type="NCBI Taxonomy" id="2707049"/>
    <lineage>
        <taxon>Bacteria</taxon>
        <taxon>Pseudomonadati</taxon>
        <taxon>Pseudomonadota</taxon>
        <taxon>Gammaproteobacteria</taxon>
        <taxon>Lysobacterales</taxon>
        <taxon>Lysobacteraceae</taxon>
        <taxon>Coralloluteibacterium</taxon>
    </lineage>
</organism>
<evidence type="ECO:0000256" key="10">
    <source>
        <dbReference type="ARBA" id="ARBA00022723"/>
    </source>
</evidence>
<dbReference type="Pfam" id="PF01127">
    <property type="entry name" value="Sdh_cyt"/>
    <property type="match status" value="1"/>
</dbReference>
<dbReference type="SUPFAM" id="SSF81343">
    <property type="entry name" value="Fumarate reductase respiratory complex transmembrane subunits"/>
    <property type="match status" value="1"/>
</dbReference>
<evidence type="ECO:0000256" key="5">
    <source>
        <dbReference type="ARBA" id="ARBA00019425"/>
    </source>
</evidence>
<dbReference type="CDD" id="cd03495">
    <property type="entry name" value="SQR_TypeC_SdhD_like"/>
    <property type="match status" value="1"/>
</dbReference>
<dbReference type="Gene3D" id="1.20.1300.10">
    <property type="entry name" value="Fumarate reductase/succinate dehydrogenase, transmembrane subunit"/>
    <property type="match status" value="1"/>
</dbReference>
<keyword evidence="11" id="KW-0249">Electron transport</keyword>
<dbReference type="InterPro" id="IPR034804">
    <property type="entry name" value="SQR/QFR_C/D"/>
</dbReference>
<protein>
    <recommendedName>
        <fullName evidence="5">Succinate dehydrogenase hydrophobic membrane anchor subunit</fullName>
    </recommendedName>
</protein>
<evidence type="ECO:0000256" key="2">
    <source>
        <dbReference type="ARBA" id="ARBA00004050"/>
    </source>
</evidence>
<gene>
    <name evidence="16" type="primary">sdhD</name>
    <name evidence="16" type="ORF">ACFO3Q_05120</name>
</gene>
<name>A0ABV9NKL5_9GAMM</name>
<keyword evidence="12 15" id="KW-1133">Transmembrane helix</keyword>
<keyword evidence="9 15" id="KW-0812">Transmembrane</keyword>
<evidence type="ECO:0000256" key="13">
    <source>
        <dbReference type="ARBA" id="ARBA00023004"/>
    </source>
</evidence>
<evidence type="ECO:0000256" key="1">
    <source>
        <dbReference type="ARBA" id="ARBA00001971"/>
    </source>
</evidence>
<evidence type="ECO:0000256" key="6">
    <source>
        <dbReference type="ARBA" id="ARBA00022448"/>
    </source>
</evidence>
<evidence type="ECO:0000256" key="11">
    <source>
        <dbReference type="ARBA" id="ARBA00022982"/>
    </source>
</evidence>
<feature type="transmembrane region" description="Helical" evidence="15">
    <location>
        <begin position="105"/>
        <end position="127"/>
    </location>
</feature>
<keyword evidence="13" id="KW-0408">Iron</keyword>